<organism evidence="2 3">
    <name type="scientific">Xylaria bambusicola</name>
    <dbReference type="NCBI Taxonomy" id="326684"/>
    <lineage>
        <taxon>Eukaryota</taxon>
        <taxon>Fungi</taxon>
        <taxon>Dikarya</taxon>
        <taxon>Ascomycota</taxon>
        <taxon>Pezizomycotina</taxon>
        <taxon>Sordariomycetes</taxon>
        <taxon>Xylariomycetidae</taxon>
        <taxon>Xylariales</taxon>
        <taxon>Xylariaceae</taxon>
        <taxon>Xylaria</taxon>
    </lineage>
</organism>
<protein>
    <recommendedName>
        <fullName evidence="1">Heterokaryon incompatibility domain-containing protein</fullName>
    </recommendedName>
</protein>
<dbReference type="Proteomes" id="UP001305414">
    <property type="component" value="Unassembled WGS sequence"/>
</dbReference>
<evidence type="ECO:0000259" key="1">
    <source>
        <dbReference type="Pfam" id="PF06985"/>
    </source>
</evidence>
<gene>
    <name evidence="2" type="ORF">RRF57_002330</name>
</gene>
<keyword evidence="3" id="KW-1185">Reference proteome</keyword>
<dbReference type="Pfam" id="PF06985">
    <property type="entry name" value="HET"/>
    <property type="match status" value="1"/>
</dbReference>
<dbReference type="InterPro" id="IPR010730">
    <property type="entry name" value="HET"/>
</dbReference>
<comment type="caution">
    <text evidence="2">The sequence shown here is derived from an EMBL/GenBank/DDBJ whole genome shotgun (WGS) entry which is preliminary data.</text>
</comment>
<sequence>MQDNDHIKQQHLQGMGWIYAAADFTIVAAEGNDVNHGFSGLGQGVEERHKHIIPFPFKPLVRGTMRPLGDSLSSNMVWSSRAWTFQENVFFRRLLYVNKFVNWVCASARWTEAVSVCPDMSQSMIRTKDDHHSDAGKVFALG</sequence>
<dbReference type="EMBL" id="JAWHQM010000004">
    <property type="protein sequence ID" value="KAK5626615.1"/>
    <property type="molecule type" value="Genomic_DNA"/>
</dbReference>
<evidence type="ECO:0000313" key="3">
    <source>
        <dbReference type="Proteomes" id="UP001305414"/>
    </source>
</evidence>
<dbReference type="PANTHER" id="PTHR33112">
    <property type="entry name" value="DOMAIN PROTEIN, PUTATIVE-RELATED"/>
    <property type="match status" value="1"/>
</dbReference>
<proteinExistence type="predicted"/>
<evidence type="ECO:0000313" key="2">
    <source>
        <dbReference type="EMBL" id="KAK5626615.1"/>
    </source>
</evidence>
<reference evidence="2 3" key="1">
    <citation type="submission" date="2023-10" db="EMBL/GenBank/DDBJ databases">
        <title>Draft genome sequence of Xylaria bambusicola isolate GMP-LS, the root and basal stem rot pathogen of sugarcane in Indonesia.</title>
        <authorList>
            <person name="Selvaraj P."/>
            <person name="Muralishankar V."/>
            <person name="Muruganantham S."/>
            <person name="Sp S."/>
            <person name="Haryani S."/>
            <person name="Lau K.J.X."/>
            <person name="Naqvi N.I."/>
        </authorList>
    </citation>
    <scope>NUCLEOTIDE SEQUENCE [LARGE SCALE GENOMIC DNA]</scope>
    <source>
        <strain evidence="2">GMP-LS</strain>
    </source>
</reference>
<dbReference type="PANTHER" id="PTHR33112:SF12">
    <property type="entry name" value="HETEROKARYON INCOMPATIBILITY DOMAIN-CONTAINING PROTEIN"/>
    <property type="match status" value="1"/>
</dbReference>
<name>A0AAN7YVI7_9PEZI</name>
<dbReference type="AlphaFoldDB" id="A0AAN7YVI7"/>
<accession>A0AAN7YVI7</accession>
<feature type="domain" description="Heterokaryon incompatibility" evidence="1">
    <location>
        <begin position="2"/>
        <end position="87"/>
    </location>
</feature>